<reference evidence="18" key="1">
    <citation type="submission" date="2014-02" db="EMBL/GenBank/DDBJ databases">
        <title>Expanding our view of genomic diversity in Candidatus Accumulibacter clades.</title>
        <authorList>
            <person name="Skennerton C.T."/>
            <person name="Barr J.J."/>
            <person name="Slater F.R."/>
            <person name="Bond P.L."/>
            <person name="Tyson G.W."/>
        </authorList>
    </citation>
    <scope>NUCLEOTIDE SEQUENCE [LARGE SCALE GENOMIC DNA]</scope>
</reference>
<dbReference type="PANTHER" id="PTHR10954:SF18">
    <property type="entry name" value="RIBONUCLEASE HII"/>
    <property type="match status" value="1"/>
</dbReference>
<evidence type="ECO:0000256" key="12">
    <source>
        <dbReference type="ARBA" id="ARBA00022801"/>
    </source>
</evidence>
<dbReference type="EMBL" id="JFAX01000018">
    <property type="protein sequence ID" value="EXI65825.1"/>
    <property type="molecule type" value="Genomic_DNA"/>
</dbReference>
<dbReference type="PATRIC" id="fig|1454001.3.peg.2894"/>
<comment type="cofactor">
    <cofactor evidence="2">
        <name>Mg(2+)</name>
        <dbReference type="ChEBI" id="CHEBI:18420"/>
    </cofactor>
</comment>
<evidence type="ECO:0000256" key="9">
    <source>
        <dbReference type="ARBA" id="ARBA00022722"/>
    </source>
</evidence>
<feature type="binding site" evidence="14 15">
    <location>
        <position position="111"/>
    </location>
    <ligand>
        <name>a divalent metal cation</name>
        <dbReference type="ChEBI" id="CHEBI:60240"/>
    </ligand>
</feature>
<evidence type="ECO:0000256" key="4">
    <source>
        <dbReference type="ARBA" id="ARBA00004496"/>
    </source>
</evidence>
<dbReference type="InterPro" id="IPR001352">
    <property type="entry name" value="RNase_HII/HIII"/>
</dbReference>
<evidence type="ECO:0000256" key="14">
    <source>
        <dbReference type="HAMAP-Rule" id="MF_00052"/>
    </source>
</evidence>
<keyword evidence="8 14" id="KW-0963">Cytoplasm</keyword>
<dbReference type="PANTHER" id="PTHR10954">
    <property type="entry name" value="RIBONUCLEASE H2 SUBUNIT A"/>
    <property type="match status" value="1"/>
</dbReference>
<dbReference type="InterPro" id="IPR036397">
    <property type="entry name" value="RNaseH_sf"/>
</dbReference>
<comment type="similarity">
    <text evidence="5 14 16">Belongs to the RNase HII family.</text>
</comment>
<dbReference type="InterPro" id="IPR024567">
    <property type="entry name" value="RNase_HII/HIII_dom"/>
</dbReference>
<accession>A0A011NMZ9</accession>
<keyword evidence="13 14" id="KW-0464">Manganese</keyword>
<sequence length="199" mass="21212">MPLLLQAEGLACGVDEAGRGPLAGPVVAAAVILDPQRPVAGLDDSKKLGAARRLRLADDIRRQALAWAVAEASVGEIDQLNILQASLLAMQRAVGRLIDQYRLLPSQVLVDGPHCPLFAAPAQAVIGGDGRICQIAAASILAKTSRDAGMRELHALHPEYGFDRHQGYPTAAHLRALQEHGPCPQHRRSFAPVARLLQT</sequence>
<dbReference type="CDD" id="cd07182">
    <property type="entry name" value="RNase_HII_bacteria_HII_like"/>
    <property type="match status" value="1"/>
</dbReference>
<dbReference type="NCBIfam" id="NF000596">
    <property type="entry name" value="PRK00015.1-4"/>
    <property type="match status" value="1"/>
</dbReference>
<evidence type="ECO:0000313" key="18">
    <source>
        <dbReference type="EMBL" id="EXI65825.1"/>
    </source>
</evidence>
<dbReference type="PROSITE" id="PS51975">
    <property type="entry name" value="RNASE_H_2"/>
    <property type="match status" value="1"/>
</dbReference>
<dbReference type="InterPro" id="IPR022898">
    <property type="entry name" value="RNase_HII"/>
</dbReference>
<evidence type="ECO:0000256" key="1">
    <source>
        <dbReference type="ARBA" id="ARBA00000077"/>
    </source>
</evidence>
<dbReference type="NCBIfam" id="NF000595">
    <property type="entry name" value="PRK00015.1-3"/>
    <property type="match status" value="1"/>
</dbReference>
<dbReference type="GO" id="GO:0030145">
    <property type="term" value="F:manganese ion binding"/>
    <property type="evidence" value="ECO:0007669"/>
    <property type="project" value="UniProtKB-UniRule"/>
</dbReference>
<evidence type="ECO:0000256" key="5">
    <source>
        <dbReference type="ARBA" id="ARBA00007383"/>
    </source>
</evidence>
<feature type="domain" description="RNase H type-2" evidence="17">
    <location>
        <begin position="9"/>
        <end position="199"/>
    </location>
</feature>
<keyword evidence="9 14" id="KW-0540">Nuclease</keyword>
<feature type="binding site" evidence="14 15">
    <location>
        <position position="16"/>
    </location>
    <ligand>
        <name>a divalent metal cation</name>
        <dbReference type="ChEBI" id="CHEBI:60240"/>
    </ligand>
</feature>
<evidence type="ECO:0000259" key="17">
    <source>
        <dbReference type="PROSITE" id="PS51975"/>
    </source>
</evidence>
<keyword evidence="11 14" id="KW-0255">Endonuclease</keyword>
<dbReference type="FunFam" id="3.30.420.10:FF:000006">
    <property type="entry name" value="Ribonuclease HII"/>
    <property type="match status" value="1"/>
</dbReference>
<name>A0A011NMZ9_9PROT</name>
<dbReference type="GO" id="GO:0004523">
    <property type="term" value="F:RNA-DNA hybrid ribonuclease activity"/>
    <property type="evidence" value="ECO:0007669"/>
    <property type="project" value="UniProtKB-UniRule"/>
</dbReference>
<evidence type="ECO:0000256" key="2">
    <source>
        <dbReference type="ARBA" id="ARBA00001946"/>
    </source>
</evidence>
<gene>
    <name evidence="14 18" type="primary">rnhB</name>
    <name evidence="18" type="ORF">AW08_02850</name>
</gene>
<comment type="caution">
    <text evidence="18">The sequence shown here is derived from an EMBL/GenBank/DDBJ whole genome shotgun (WGS) entry which is preliminary data.</text>
</comment>
<dbReference type="SUPFAM" id="SSF53098">
    <property type="entry name" value="Ribonuclease H-like"/>
    <property type="match status" value="1"/>
</dbReference>
<dbReference type="HAMAP" id="MF_00052_B">
    <property type="entry name" value="RNase_HII_B"/>
    <property type="match status" value="1"/>
</dbReference>
<dbReference type="InterPro" id="IPR012337">
    <property type="entry name" value="RNaseH-like_sf"/>
</dbReference>
<dbReference type="EC" id="3.1.26.4" evidence="6 14"/>
<protein>
    <recommendedName>
        <fullName evidence="7 14">Ribonuclease HII</fullName>
        <shortName evidence="14">RNase HII</shortName>
        <ecNumber evidence="6 14">3.1.26.4</ecNumber>
    </recommendedName>
</protein>
<dbReference type="STRING" id="1454001.AW08_02850"/>
<evidence type="ECO:0000256" key="16">
    <source>
        <dbReference type="RuleBase" id="RU003515"/>
    </source>
</evidence>
<comment type="cofactor">
    <cofactor evidence="14 15">
        <name>Mn(2+)</name>
        <dbReference type="ChEBI" id="CHEBI:29035"/>
    </cofactor>
    <cofactor evidence="14 15">
        <name>Mg(2+)</name>
        <dbReference type="ChEBI" id="CHEBI:18420"/>
    </cofactor>
    <text evidence="14 15">Manganese or magnesium. Binds 1 divalent metal ion per monomer in the absence of substrate. May bind a second metal ion after substrate binding.</text>
</comment>
<keyword evidence="10 14" id="KW-0479">Metal-binding</keyword>
<dbReference type="AlphaFoldDB" id="A0A011NMZ9"/>
<evidence type="ECO:0000256" key="13">
    <source>
        <dbReference type="ARBA" id="ARBA00023211"/>
    </source>
</evidence>
<dbReference type="GO" id="GO:0032299">
    <property type="term" value="C:ribonuclease H2 complex"/>
    <property type="evidence" value="ECO:0007669"/>
    <property type="project" value="TreeGrafter"/>
</dbReference>
<evidence type="ECO:0000256" key="15">
    <source>
        <dbReference type="PROSITE-ProRule" id="PRU01319"/>
    </source>
</evidence>
<proteinExistence type="inferred from homology"/>
<evidence type="ECO:0000256" key="8">
    <source>
        <dbReference type="ARBA" id="ARBA00022490"/>
    </source>
</evidence>
<evidence type="ECO:0000256" key="7">
    <source>
        <dbReference type="ARBA" id="ARBA00019179"/>
    </source>
</evidence>
<dbReference type="GO" id="GO:0005737">
    <property type="term" value="C:cytoplasm"/>
    <property type="evidence" value="ECO:0007669"/>
    <property type="project" value="UniProtKB-SubCell"/>
</dbReference>
<dbReference type="Proteomes" id="UP000020218">
    <property type="component" value="Unassembled WGS sequence"/>
</dbReference>
<dbReference type="Pfam" id="PF01351">
    <property type="entry name" value="RNase_HII"/>
    <property type="match status" value="1"/>
</dbReference>
<dbReference type="GO" id="GO:0003723">
    <property type="term" value="F:RNA binding"/>
    <property type="evidence" value="ECO:0007669"/>
    <property type="project" value="UniProtKB-UniRule"/>
</dbReference>
<feature type="binding site" evidence="14 15">
    <location>
        <position position="15"/>
    </location>
    <ligand>
        <name>a divalent metal cation</name>
        <dbReference type="ChEBI" id="CHEBI:60240"/>
    </ligand>
</feature>
<keyword evidence="12 14" id="KW-0378">Hydrolase</keyword>
<comment type="function">
    <text evidence="3 14 16">Endonuclease that specifically degrades the RNA of RNA-DNA hybrids.</text>
</comment>
<dbReference type="GO" id="GO:0043137">
    <property type="term" value="P:DNA replication, removal of RNA primer"/>
    <property type="evidence" value="ECO:0007669"/>
    <property type="project" value="TreeGrafter"/>
</dbReference>
<evidence type="ECO:0000256" key="10">
    <source>
        <dbReference type="ARBA" id="ARBA00022723"/>
    </source>
</evidence>
<dbReference type="GO" id="GO:0006298">
    <property type="term" value="P:mismatch repair"/>
    <property type="evidence" value="ECO:0007669"/>
    <property type="project" value="TreeGrafter"/>
</dbReference>
<evidence type="ECO:0000256" key="3">
    <source>
        <dbReference type="ARBA" id="ARBA00004065"/>
    </source>
</evidence>
<comment type="subcellular location">
    <subcellularLocation>
        <location evidence="4 14">Cytoplasm</location>
    </subcellularLocation>
</comment>
<evidence type="ECO:0000256" key="6">
    <source>
        <dbReference type="ARBA" id="ARBA00012180"/>
    </source>
</evidence>
<keyword evidence="19" id="KW-1185">Reference proteome</keyword>
<evidence type="ECO:0000313" key="19">
    <source>
        <dbReference type="Proteomes" id="UP000020218"/>
    </source>
</evidence>
<dbReference type="Gene3D" id="3.30.420.10">
    <property type="entry name" value="Ribonuclease H-like superfamily/Ribonuclease H"/>
    <property type="match status" value="1"/>
</dbReference>
<comment type="catalytic activity">
    <reaction evidence="1 14 15 16">
        <text>Endonucleolytic cleavage to 5'-phosphomonoester.</text>
        <dbReference type="EC" id="3.1.26.4"/>
    </reaction>
</comment>
<evidence type="ECO:0000256" key="11">
    <source>
        <dbReference type="ARBA" id="ARBA00022759"/>
    </source>
</evidence>
<organism evidence="18 19">
    <name type="scientific">Candidatus Accumulibacter adjunctus</name>
    <dbReference type="NCBI Taxonomy" id="1454001"/>
    <lineage>
        <taxon>Bacteria</taxon>
        <taxon>Pseudomonadati</taxon>
        <taxon>Pseudomonadota</taxon>
        <taxon>Betaproteobacteria</taxon>
        <taxon>Candidatus Accumulibacter</taxon>
    </lineage>
</organism>